<name>A0ABD3G1L1_9STRA</name>
<accession>A0ABD3G1L1</accession>
<feature type="compositionally biased region" description="Basic and acidic residues" evidence="1">
    <location>
        <begin position="46"/>
        <end position="59"/>
    </location>
</feature>
<feature type="region of interest" description="Disordered" evidence="1">
    <location>
        <begin position="80"/>
        <end position="101"/>
    </location>
</feature>
<proteinExistence type="predicted"/>
<keyword evidence="3" id="KW-1185">Reference proteome</keyword>
<comment type="caution">
    <text evidence="2">The sequence shown here is derived from an EMBL/GenBank/DDBJ whole genome shotgun (WGS) entry which is preliminary data.</text>
</comment>
<reference evidence="2 3" key="1">
    <citation type="submission" date="2024-09" db="EMBL/GenBank/DDBJ databases">
        <title>Genome sequencing and assembly of Phytophthora oleae, isolate VK10A, causative agent of rot of olive drupes.</title>
        <authorList>
            <person name="Conti Taguali S."/>
            <person name="Riolo M."/>
            <person name="La Spada F."/>
            <person name="Cacciola S.O."/>
            <person name="Dionisio G."/>
        </authorList>
    </citation>
    <scope>NUCLEOTIDE SEQUENCE [LARGE SCALE GENOMIC DNA]</scope>
    <source>
        <strain evidence="2 3">VK10A</strain>
    </source>
</reference>
<evidence type="ECO:0000313" key="2">
    <source>
        <dbReference type="EMBL" id="KAL3671784.1"/>
    </source>
</evidence>
<feature type="region of interest" description="Disordered" evidence="1">
    <location>
        <begin position="36"/>
        <end position="59"/>
    </location>
</feature>
<evidence type="ECO:0000256" key="1">
    <source>
        <dbReference type="SAM" id="MobiDB-lite"/>
    </source>
</evidence>
<protein>
    <submittedName>
        <fullName evidence="2">Uncharacterized protein</fullName>
    </submittedName>
</protein>
<gene>
    <name evidence="2" type="ORF">V7S43_003693</name>
</gene>
<feature type="compositionally biased region" description="Basic residues" evidence="1">
    <location>
        <begin position="80"/>
        <end position="94"/>
    </location>
</feature>
<evidence type="ECO:0000313" key="3">
    <source>
        <dbReference type="Proteomes" id="UP001632037"/>
    </source>
</evidence>
<dbReference type="AlphaFoldDB" id="A0ABD3G1L1"/>
<sequence>MADIQHKRVALKLKQACEETAVQAIAATTASGQASRIHGKNRKFGSRKEAMAAKASSEEKNARKIYCTDLVLHTYCRLKQQKRSEKQKKHQRNKRNGDTPRVLRSLAANNWTVMIRNPFVAWSETLSPLLCILRWRRLSTTITALLLDMGLL</sequence>
<dbReference type="Proteomes" id="UP001632037">
    <property type="component" value="Unassembled WGS sequence"/>
</dbReference>
<dbReference type="EMBL" id="JBIMZQ010000005">
    <property type="protein sequence ID" value="KAL3671784.1"/>
    <property type="molecule type" value="Genomic_DNA"/>
</dbReference>
<organism evidence="2 3">
    <name type="scientific">Phytophthora oleae</name>
    <dbReference type="NCBI Taxonomy" id="2107226"/>
    <lineage>
        <taxon>Eukaryota</taxon>
        <taxon>Sar</taxon>
        <taxon>Stramenopiles</taxon>
        <taxon>Oomycota</taxon>
        <taxon>Peronosporomycetes</taxon>
        <taxon>Peronosporales</taxon>
        <taxon>Peronosporaceae</taxon>
        <taxon>Phytophthora</taxon>
    </lineage>
</organism>